<dbReference type="Proteomes" id="UP000307173">
    <property type="component" value="Unassembled WGS sequence"/>
</dbReference>
<protein>
    <submittedName>
        <fullName evidence="1">Uncharacterized protein</fullName>
    </submittedName>
</protein>
<accession>A0A4T0WXF4</accession>
<evidence type="ECO:0000313" key="2">
    <source>
        <dbReference type="Proteomes" id="UP000307173"/>
    </source>
</evidence>
<comment type="caution">
    <text evidence="1">The sequence shown here is derived from an EMBL/GenBank/DDBJ whole genome shotgun (WGS) entry which is preliminary data.</text>
</comment>
<reference evidence="1 2" key="1">
    <citation type="journal article" date="2019" name="Front. Genet.">
        <title>Whole-Genome Sequencing of the Opportunistic Yeast Pathogen Candida inconspicua Uncovers Its Hybrid Origin.</title>
        <authorList>
            <person name="Mixao V."/>
            <person name="Hansen A.P."/>
            <person name="Saus E."/>
            <person name="Boekhout T."/>
            <person name="Lass-Florl C."/>
            <person name="Gabaldon T."/>
        </authorList>
    </citation>
    <scope>NUCLEOTIDE SEQUENCE [LARGE SCALE GENOMIC DNA]</scope>
    <source>
        <strain evidence="1 2">CBS 180</strain>
    </source>
</reference>
<name>A0A4T0WXF4_9ASCO</name>
<dbReference type="AlphaFoldDB" id="A0A4T0WXF4"/>
<organism evidence="1 2">
    <name type="scientific">Pichia inconspicua</name>
    <dbReference type="NCBI Taxonomy" id="52247"/>
    <lineage>
        <taxon>Eukaryota</taxon>
        <taxon>Fungi</taxon>
        <taxon>Dikarya</taxon>
        <taxon>Ascomycota</taxon>
        <taxon>Saccharomycotina</taxon>
        <taxon>Pichiomycetes</taxon>
        <taxon>Pichiales</taxon>
        <taxon>Pichiaceae</taxon>
        <taxon>Pichia</taxon>
    </lineage>
</organism>
<evidence type="ECO:0000313" key="1">
    <source>
        <dbReference type="EMBL" id="TID17625.1"/>
    </source>
</evidence>
<sequence>MLSRISLRAANAYSRTYYSTRFFSSTFSRLAKEDPDAARNARLQAFLNQIRSTPAVFNQLKAVQLIIASKIDASPDRPPSIMQQLSLLTDPEVRAEMVKLSEAMAAANINIDKEDVGFLMQSLKAHVDENKD</sequence>
<proteinExistence type="predicted"/>
<dbReference type="OrthoDB" id="3997200at2759"/>
<keyword evidence="2" id="KW-1185">Reference proteome</keyword>
<gene>
    <name evidence="1" type="ORF">CANINC_003991</name>
</gene>
<dbReference type="EMBL" id="SELW01000624">
    <property type="protein sequence ID" value="TID17625.1"/>
    <property type="molecule type" value="Genomic_DNA"/>
</dbReference>